<gene>
    <name evidence="3" type="ORF">MEDL_46152</name>
</gene>
<reference evidence="3" key="1">
    <citation type="submission" date="2021-03" db="EMBL/GenBank/DDBJ databases">
        <authorList>
            <person name="Bekaert M."/>
        </authorList>
    </citation>
    <scope>NUCLEOTIDE SEQUENCE</scope>
</reference>
<evidence type="ECO:0000256" key="1">
    <source>
        <dbReference type="SAM" id="Phobius"/>
    </source>
</evidence>
<comment type="caution">
    <text evidence="3">The sequence shown here is derived from an EMBL/GenBank/DDBJ whole genome shotgun (WGS) entry which is preliminary data.</text>
</comment>
<evidence type="ECO:0000313" key="3">
    <source>
        <dbReference type="EMBL" id="CAG2233504.1"/>
    </source>
</evidence>
<accession>A0A8S3TST2</accession>
<keyword evidence="2" id="KW-0732">Signal</keyword>
<feature type="chain" id="PRO_5035884339" evidence="2">
    <location>
        <begin position="24"/>
        <end position="384"/>
    </location>
</feature>
<evidence type="ECO:0000313" key="4">
    <source>
        <dbReference type="Proteomes" id="UP000683360"/>
    </source>
</evidence>
<evidence type="ECO:0000256" key="2">
    <source>
        <dbReference type="SAM" id="SignalP"/>
    </source>
</evidence>
<keyword evidence="4" id="KW-1185">Reference proteome</keyword>
<sequence length="384" mass="43924">MEGKFNLHFVVAIFIIANPGAVGAHLCSAITNIDCRHPSLNARVCFCRCLNVKINREYLEVTFSPCEKLLQKCIFYKLWFEIWFQDEEEQFIGSTEVYINHKIENRSEIFPLYELTNSLHHKLKLNKRYTVSIQPRCTSCDDFCEFMPDMEIPPAVVTSPVSIERDDSRKWLYLAVVMSVFVVIMTAVIASILVCRHKKTNQDSPLNNIHTQYSSVGKETSLNKSTKIINIISLNSDKVSIGELISFIPTSVFKIEVLHPAAFVVETPAGYSFHDNLLENRTNIFILNNSVVQDMLVSCNTNGPISNLCLILINKVMRDEDLYPSTYFMSFEQDLELLILNFDTLNVFKSILQKFVDLSGTSKESVNKFNNFLNRIEGNELIDI</sequence>
<protein>
    <submittedName>
        <fullName evidence="3">Uncharacterized protein</fullName>
    </submittedName>
</protein>
<keyword evidence="1" id="KW-1133">Transmembrane helix</keyword>
<dbReference type="AlphaFoldDB" id="A0A8S3TST2"/>
<keyword evidence="1" id="KW-0472">Membrane</keyword>
<proteinExistence type="predicted"/>
<dbReference type="EMBL" id="CAJPWZ010002207">
    <property type="protein sequence ID" value="CAG2233504.1"/>
    <property type="molecule type" value="Genomic_DNA"/>
</dbReference>
<name>A0A8S3TST2_MYTED</name>
<feature type="signal peptide" evidence="2">
    <location>
        <begin position="1"/>
        <end position="23"/>
    </location>
</feature>
<dbReference type="Proteomes" id="UP000683360">
    <property type="component" value="Unassembled WGS sequence"/>
</dbReference>
<feature type="transmembrane region" description="Helical" evidence="1">
    <location>
        <begin position="171"/>
        <end position="195"/>
    </location>
</feature>
<organism evidence="3 4">
    <name type="scientific">Mytilus edulis</name>
    <name type="common">Blue mussel</name>
    <dbReference type="NCBI Taxonomy" id="6550"/>
    <lineage>
        <taxon>Eukaryota</taxon>
        <taxon>Metazoa</taxon>
        <taxon>Spiralia</taxon>
        <taxon>Lophotrochozoa</taxon>
        <taxon>Mollusca</taxon>
        <taxon>Bivalvia</taxon>
        <taxon>Autobranchia</taxon>
        <taxon>Pteriomorphia</taxon>
        <taxon>Mytilida</taxon>
        <taxon>Mytiloidea</taxon>
        <taxon>Mytilidae</taxon>
        <taxon>Mytilinae</taxon>
        <taxon>Mytilus</taxon>
    </lineage>
</organism>
<dbReference type="OrthoDB" id="10340770at2759"/>
<keyword evidence="1" id="KW-0812">Transmembrane</keyword>